<dbReference type="EMBL" id="SDAQ01000077">
    <property type="protein sequence ID" value="KAI3542503.1"/>
    <property type="molecule type" value="Genomic_DNA"/>
</dbReference>
<comment type="caution">
    <text evidence="2">The sequence shown here is derived from an EMBL/GenBank/DDBJ whole genome shotgun (WGS) entry which is preliminary data.</text>
</comment>
<sequence>MRLSQLCLMRLSSTLGVACFLSSCSEVIVMMQGHAPQSMATTNKVKREAGI</sequence>
<gene>
    <name evidence="2" type="ORF">CABS02_10344</name>
</gene>
<accession>A0A9P9X8P9</accession>
<keyword evidence="3" id="KW-1185">Reference proteome</keyword>
<evidence type="ECO:0000313" key="3">
    <source>
        <dbReference type="Proteomes" id="UP001056436"/>
    </source>
</evidence>
<evidence type="ECO:0000256" key="1">
    <source>
        <dbReference type="SAM" id="SignalP"/>
    </source>
</evidence>
<protein>
    <submittedName>
        <fullName evidence="2">Uncharacterized protein</fullName>
    </submittedName>
</protein>
<proteinExistence type="predicted"/>
<organism evidence="2 3">
    <name type="scientific">Colletotrichum abscissum</name>
    <dbReference type="NCBI Taxonomy" id="1671311"/>
    <lineage>
        <taxon>Eukaryota</taxon>
        <taxon>Fungi</taxon>
        <taxon>Dikarya</taxon>
        <taxon>Ascomycota</taxon>
        <taxon>Pezizomycotina</taxon>
        <taxon>Sordariomycetes</taxon>
        <taxon>Hypocreomycetidae</taxon>
        <taxon>Glomerellales</taxon>
        <taxon>Glomerellaceae</taxon>
        <taxon>Colletotrichum</taxon>
        <taxon>Colletotrichum acutatum species complex</taxon>
    </lineage>
</organism>
<reference evidence="2" key="1">
    <citation type="submission" date="2019-01" db="EMBL/GenBank/DDBJ databases">
        <title>Colletotrichum abscissum LGMF1257.</title>
        <authorList>
            <person name="Baroncelli R."/>
        </authorList>
    </citation>
    <scope>NUCLEOTIDE SEQUENCE</scope>
    <source>
        <strain evidence="2">Ca142</strain>
    </source>
</reference>
<feature type="chain" id="PRO_5040112005" evidence="1">
    <location>
        <begin position="17"/>
        <end position="51"/>
    </location>
</feature>
<evidence type="ECO:0000313" key="2">
    <source>
        <dbReference type="EMBL" id="KAI3542503.1"/>
    </source>
</evidence>
<name>A0A9P9X8P9_9PEZI</name>
<dbReference type="AlphaFoldDB" id="A0A9P9X8P9"/>
<dbReference type="Proteomes" id="UP001056436">
    <property type="component" value="Unassembled WGS sequence"/>
</dbReference>
<feature type="signal peptide" evidence="1">
    <location>
        <begin position="1"/>
        <end position="16"/>
    </location>
</feature>
<keyword evidence="1" id="KW-0732">Signal</keyword>
<dbReference type="PROSITE" id="PS51257">
    <property type="entry name" value="PROKAR_LIPOPROTEIN"/>
    <property type="match status" value="1"/>
</dbReference>